<evidence type="ECO:0000256" key="2">
    <source>
        <dbReference type="ARBA" id="ARBA00006175"/>
    </source>
</evidence>
<evidence type="ECO:0000256" key="4">
    <source>
        <dbReference type="ARBA" id="ARBA00022692"/>
    </source>
</evidence>
<dbReference type="GO" id="GO:0005886">
    <property type="term" value="C:plasma membrane"/>
    <property type="evidence" value="ECO:0007669"/>
    <property type="project" value="TreeGrafter"/>
</dbReference>
<dbReference type="PRINTS" id="PR00783">
    <property type="entry name" value="MINTRINSICP"/>
</dbReference>
<dbReference type="PANTHER" id="PTHR43829">
    <property type="entry name" value="AQUAPORIN OR AQUAGLYCEROPORIN RELATED"/>
    <property type="match status" value="1"/>
</dbReference>
<comment type="similarity">
    <text evidence="2 7">Belongs to the MIP/aquaporin (TC 1.A.8) family.</text>
</comment>
<feature type="transmembrane region" description="Helical" evidence="8">
    <location>
        <begin position="163"/>
        <end position="184"/>
    </location>
</feature>
<dbReference type="KEGG" id="prt:AUC31_15570"/>
<dbReference type="NCBIfam" id="TIGR00861">
    <property type="entry name" value="MIP"/>
    <property type="match status" value="1"/>
</dbReference>
<evidence type="ECO:0000256" key="8">
    <source>
        <dbReference type="SAM" id="Phobius"/>
    </source>
</evidence>
<dbReference type="InterPro" id="IPR022357">
    <property type="entry name" value="MIP_CS"/>
</dbReference>
<gene>
    <name evidence="9" type="ORF">AUC31_15570</name>
</gene>
<feature type="transmembrane region" description="Helical" evidence="8">
    <location>
        <begin position="37"/>
        <end position="56"/>
    </location>
</feature>
<feature type="transmembrane region" description="Helical" evidence="8">
    <location>
        <begin position="6"/>
        <end position="25"/>
    </location>
</feature>
<dbReference type="SUPFAM" id="SSF81338">
    <property type="entry name" value="Aquaporin-like"/>
    <property type="match status" value="1"/>
</dbReference>
<evidence type="ECO:0000313" key="9">
    <source>
        <dbReference type="EMBL" id="ALS76536.1"/>
    </source>
</evidence>
<feature type="transmembrane region" description="Helical" evidence="8">
    <location>
        <begin position="134"/>
        <end position="151"/>
    </location>
</feature>
<evidence type="ECO:0000256" key="6">
    <source>
        <dbReference type="ARBA" id="ARBA00023136"/>
    </source>
</evidence>
<dbReference type="OrthoDB" id="9807293at2"/>
<keyword evidence="4 7" id="KW-0812">Transmembrane</keyword>
<keyword evidence="5 8" id="KW-1133">Transmembrane helix</keyword>
<dbReference type="Gene3D" id="1.20.1080.10">
    <property type="entry name" value="Glycerol uptake facilitator protein"/>
    <property type="match status" value="1"/>
</dbReference>
<dbReference type="PROSITE" id="PS00221">
    <property type="entry name" value="MIP"/>
    <property type="match status" value="1"/>
</dbReference>
<feature type="transmembrane region" description="Helical" evidence="8">
    <location>
        <begin position="84"/>
        <end position="105"/>
    </location>
</feature>
<name>A0A0U2XV87_9BACL</name>
<dbReference type="GO" id="GO:0015254">
    <property type="term" value="F:glycerol channel activity"/>
    <property type="evidence" value="ECO:0007669"/>
    <property type="project" value="TreeGrafter"/>
</dbReference>
<keyword evidence="6 8" id="KW-0472">Membrane</keyword>
<evidence type="ECO:0000256" key="5">
    <source>
        <dbReference type="ARBA" id="ARBA00022989"/>
    </source>
</evidence>
<evidence type="ECO:0000313" key="10">
    <source>
        <dbReference type="Proteomes" id="UP000067683"/>
    </source>
</evidence>
<dbReference type="AlphaFoldDB" id="A0A0U2XV87"/>
<dbReference type="RefSeq" id="WP_058383238.1">
    <property type="nucleotide sequence ID" value="NZ_CP013659.2"/>
</dbReference>
<feature type="transmembrane region" description="Helical" evidence="8">
    <location>
        <begin position="211"/>
        <end position="230"/>
    </location>
</feature>
<proteinExistence type="inferred from homology"/>
<protein>
    <submittedName>
        <fullName evidence="9">Aquaporin</fullName>
    </submittedName>
</protein>
<dbReference type="Proteomes" id="UP000067683">
    <property type="component" value="Chromosome"/>
</dbReference>
<comment type="subcellular location">
    <subcellularLocation>
        <location evidence="1">Membrane</location>
        <topology evidence="1">Multi-pass membrane protein</topology>
    </subcellularLocation>
</comment>
<sequence>MTVFLAELIGTMILIIFGAGVVAGVTLKDSKAENGGWIVITIAWGLAVTMGVYAVGNFSGAHLNPAVTLGFASIGELPWSQVPVYITAQILGAIIGAVIVFFNYLPHWARTKEAETKLGVFATIPAIRRPFSNLISEIVGTFVLVMGLLFIGANDFTEGLNPLIVGALIIAIGMSLGGTTGYAINPARDLGPRIAHALLPIPGKGRSDWSYAWVPIVGPALGGIYGAVFYKALFTGDYGLPFFALSLVLVLVFIGTASVELKNGRAKTKQLKEKTIS</sequence>
<reference evidence="9" key="1">
    <citation type="submission" date="2016-01" db="EMBL/GenBank/DDBJ databases">
        <title>Complete genome of Planococcus rifietoensis type strain M8.</title>
        <authorList>
            <person name="See-Too W.S."/>
        </authorList>
    </citation>
    <scope>NUCLEOTIDE SEQUENCE [LARGE SCALE GENOMIC DNA]</scope>
    <source>
        <strain evidence="9">M8</strain>
    </source>
</reference>
<dbReference type="EMBL" id="CP013659">
    <property type="protein sequence ID" value="ALS76536.1"/>
    <property type="molecule type" value="Genomic_DNA"/>
</dbReference>
<evidence type="ECO:0000256" key="3">
    <source>
        <dbReference type="ARBA" id="ARBA00022448"/>
    </source>
</evidence>
<dbReference type="InterPro" id="IPR050363">
    <property type="entry name" value="MIP/Aquaporin"/>
</dbReference>
<dbReference type="Pfam" id="PF00230">
    <property type="entry name" value="MIP"/>
    <property type="match status" value="1"/>
</dbReference>
<dbReference type="InterPro" id="IPR023271">
    <property type="entry name" value="Aquaporin-like"/>
</dbReference>
<keyword evidence="10" id="KW-1185">Reference proteome</keyword>
<feature type="transmembrane region" description="Helical" evidence="8">
    <location>
        <begin position="242"/>
        <end position="261"/>
    </location>
</feature>
<dbReference type="PANTHER" id="PTHR43829:SF9">
    <property type="entry name" value="AQUAPORIN-9"/>
    <property type="match status" value="1"/>
</dbReference>
<evidence type="ECO:0000256" key="7">
    <source>
        <dbReference type="RuleBase" id="RU000477"/>
    </source>
</evidence>
<dbReference type="STRING" id="200991.AUC31_15570"/>
<keyword evidence="3 7" id="KW-0813">Transport</keyword>
<evidence type="ECO:0000256" key="1">
    <source>
        <dbReference type="ARBA" id="ARBA00004141"/>
    </source>
</evidence>
<organism evidence="9 10">
    <name type="scientific">Planococcus rifietoensis</name>
    <dbReference type="NCBI Taxonomy" id="200991"/>
    <lineage>
        <taxon>Bacteria</taxon>
        <taxon>Bacillati</taxon>
        <taxon>Bacillota</taxon>
        <taxon>Bacilli</taxon>
        <taxon>Bacillales</taxon>
        <taxon>Caryophanaceae</taxon>
        <taxon>Planococcus</taxon>
    </lineage>
</organism>
<accession>A0A0U2XV87</accession>
<dbReference type="InterPro" id="IPR000425">
    <property type="entry name" value="MIP"/>
</dbReference>